<dbReference type="AlphaFoldDB" id="A0A1A8B8S1"/>
<feature type="region of interest" description="Disordered" evidence="2">
    <location>
        <begin position="313"/>
        <end position="337"/>
    </location>
</feature>
<feature type="compositionally biased region" description="Polar residues" evidence="2">
    <location>
        <begin position="393"/>
        <end position="418"/>
    </location>
</feature>
<feature type="compositionally biased region" description="Polar residues" evidence="2">
    <location>
        <begin position="258"/>
        <end position="274"/>
    </location>
</feature>
<dbReference type="OrthoDB" id="10049175at2759"/>
<feature type="compositionally biased region" description="Polar residues" evidence="2">
    <location>
        <begin position="106"/>
        <end position="120"/>
    </location>
</feature>
<dbReference type="PANTHER" id="PTHR15718:SF3">
    <property type="entry name" value="G PROTEIN-REGULATED INDUCER OF NEURITE OUTGROWTH C-TERMINAL DOMAIN-CONTAINING PROTEIN"/>
    <property type="match status" value="1"/>
</dbReference>
<dbReference type="InterPro" id="IPR026646">
    <property type="entry name" value="GPRIN2-like/GPRIN3"/>
</dbReference>
<dbReference type="GeneID" id="107376817"/>
<comment type="function">
    <text evidence="1">May be involved in neurite outgrowth.</text>
</comment>
<accession>A0A1A8B8S1</accession>
<evidence type="ECO:0000256" key="1">
    <source>
        <dbReference type="ARBA" id="ARBA00002358"/>
    </source>
</evidence>
<feature type="compositionally biased region" description="Polar residues" evidence="2">
    <location>
        <begin position="361"/>
        <end position="386"/>
    </location>
</feature>
<feature type="compositionally biased region" description="Basic and acidic residues" evidence="2">
    <location>
        <begin position="223"/>
        <end position="232"/>
    </location>
</feature>
<feature type="region of interest" description="Disordered" evidence="2">
    <location>
        <begin position="495"/>
        <end position="526"/>
    </location>
</feature>
<sequence length="788" mass="85759">MATPSNLTTHIEENSQLDSSILGELELFDPLGNIDPNANRGAEPNFNLNFNLNSPSNPRPITKALKLQATNKKDRNKDGGEPGVKGEVTMETKATLMSPGEKQKSIVPTSSRSQISQMVVNNRDVRQKLQMSSARTTDRHRTATKPGSALTTEERAKTTKMTVSLTIKTGPRVHSQKEDPNPISPPTDVSKTSKMKPGAALKTQMSFTGARKPTWTRTSGTSESKERIHAKDSSTGLESKSRPKSSSSFKATRASKDSLCSKTSTNSKSQTGSRDTLDSKSSSASKSSLDFKNSLNYKMDWSSKAAPKFKIGLSDTLDLETSTKPQTTKTHKDSQKVFYSGSDLKVGSVSDLISRERLKTKGSTAESSLDPSDSPRSGPVWSNSKSALEKSALTPSLISVNRNMDSRSGTSLGLSSAGPNKEDQISPSSSSGLLAPLGSSKPKIKIMGECSQDVIHPSSSSGNTGLTRGLTFDSIPKTTEKIKNDSDKERFNLTQSKERAKGGLEVSQQTVTDNNGCLSGDNGRTPDPFLSKLDQLGNANTIQLPRLMSAKEEKKKLVYRKQSDGLGNSSSALPPSTDASASSWVKETGTMTELFERIHHWPGSTRDVGIQVEVVKCSASTSPSLQQGAPISSLMYQIDIELSGQTDNARKTSCLPPFLRTFGFQQNPALDGMEDSTRHTWEDGSRDDKKTQNEKEELYGCEVPTDKPQQVEWDEKGMTWEVYGASVDLESLGKAIQSHLESKIQEQEKHIQTLRKSVCSKGSSRGHRRTKKRRRFLGCCRKGSTVAE</sequence>
<feature type="region of interest" description="Disordered" evidence="2">
    <location>
        <begin position="560"/>
        <end position="584"/>
    </location>
</feature>
<feature type="compositionally biased region" description="Low complexity" evidence="2">
    <location>
        <begin position="426"/>
        <end position="440"/>
    </location>
</feature>
<feature type="region of interest" description="Disordered" evidence="2">
    <location>
        <begin position="68"/>
        <end position="289"/>
    </location>
</feature>
<dbReference type="GO" id="GO:0031175">
    <property type="term" value="P:neuron projection development"/>
    <property type="evidence" value="ECO:0007669"/>
    <property type="project" value="TreeGrafter"/>
</dbReference>
<evidence type="ECO:0000259" key="3">
    <source>
        <dbReference type="Pfam" id="PF15235"/>
    </source>
</evidence>
<protein>
    <submittedName>
        <fullName evidence="6">Si:ch211-149b19.2</fullName>
    </submittedName>
    <submittedName>
        <fullName evidence="4">Transcript variant X1</fullName>
    </submittedName>
    <submittedName>
        <fullName evidence="5">Transcript variant X2</fullName>
    </submittedName>
</protein>
<dbReference type="Pfam" id="PF15235">
    <property type="entry name" value="GRIN_C"/>
    <property type="match status" value="1"/>
</dbReference>
<organism evidence="6">
    <name type="scientific">Nothobranchius furzeri</name>
    <name type="common">Turquoise killifish</name>
    <dbReference type="NCBI Taxonomy" id="105023"/>
    <lineage>
        <taxon>Eukaryota</taxon>
        <taxon>Metazoa</taxon>
        <taxon>Chordata</taxon>
        <taxon>Craniata</taxon>
        <taxon>Vertebrata</taxon>
        <taxon>Euteleostomi</taxon>
        <taxon>Actinopterygii</taxon>
        <taxon>Neopterygii</taxon>
        <taxon>Teleostei</taxon>
        <taxon>Neoteleostei</taxon>
        <taxon>Acanthomorphata</taxon>
        <taxon>Ovalentaria</taxon>
        <taxon>Atherinomorphae</taxon>
        <taxon>Cyprinodontiformes</taxon>
        <taxon>Nothobranchiidae</taxon>
        <taxon>Nothobranchius</taxon>
    </lineage>
</organism>
<evidence type="ECO:0000256" key="2">
    <source>
        <dbReference type="SAM" id="MobiDB-lite"/>
    </source>
</evidence>
<dbReference type="Proteomes" id="UP000822369">
    <property type="component" value="Chromosome 1"/>
</dbReference>
<feature type="compositionally biased region" description="Polar residues" evidence="2">
    <location>
        <begin position="319"/>
        <end position="328"/>
    </location>
</feature>
<dbReference type="EMBL" id="HADY01024571">
    <property type="protein sequence ID" value="SBP63056.1"/>
    <property type="molecule type" value="Transcribed_RNA"/>
</dbReference>
<evidence type="ECO:0000313" key="6">
    <source>
        <dbReference type="EMBL" id="SBP63056.1"/>
    </source>
</evidence>
<evidence type="ECO:0000313" key="5">
    <source>
        <dbReference type="EMBL" id="KAF7229738.1"/>
    </source>
</evidence>
<dbReference type="PANTHER" id="PTHR15718">
    <property type="entry name" value="G PROTEIN-REGULATED INDUCER OF NEURITE OUTGROWTH C-TERMINAL DOMAIN-CONTAINING PROTEIN"/>
    <property type="match status" value="1"/>
</dbReference>
<feature type="compositionally biased region" description="Polar residues" evidence="2">
    <location>
        <begin position="565"/>
        <end position="584"/>
    </location>
</feature>
<feature type="region of interest" description="Disordered" evidence="2">
    <location>
        <begin position="350"/>
        <end position="440"/>
    </location>
</feature>
<gene>
    <name evidence="6" type="primary">SI:CH211-149B19.2</name>
    <name evidence="4" type="ORF">G4P62_003691</name>
</gene>
<dbReference type="CTD" id="101884675"/>
<reference evidence="6" key="2">
    <citation type="submission" date="2016-06" db="EMBL/GenBank/DDBJ databases">
        <title>The genome of a short-lived fish provides insights into sex chromosome evolution and the genetic control of aging.</title>
        <authorList>
            <person name="Reichwald K."/>
            <person name="Felder M."/>
            <person name="Petzold A."/>
            <person name="Koch P."/>
            <person name="Groth M."/>
            <person name="Platzer M."/>
        </authorList>
    </citation>
    <scope>NUCLEOTIDE SEQUENCE</scope>
    <source>
        <tissue evidence="6">Brain</tissue>
    </source>
</reference>
<feature type="compositionally biased region" description="Basic and acidic residues" evidence="2">
    <location>
        <begin position="675"/>
        <end position="695"/>
    </location>
</feature>
<dbReference type="KEGG" id="nfu:107376817"/>
<name>A0A1A8B8S1_NOTFU</name>
<feature type="region of interest" description="Disordered" evidence="2">
    <location>
        <begin position="667"/>
        <end position="695"/>
    </location>
</feature>
<dbReference type="EMBL" id="JAAVVJ010000001">
    <property type="protein sequence ID" value="KAF7229738.1"/>
    <property type="molecule type" value="Genomic_DNA"/>
</dbReference>
<dbReference type="OMA" id="PACLRTY"/>
<feature type="compositionally biased region" description="Low complexity" evidence="2">
    <location>
        <begin position="279"/>
        <end position="288"/>
    </location>
</feature>
<feature type="domain" description="G protein-regulated inducer of neurite outgrowth C-terminal" evidence="3">
    <location>
        <begin position="705"/>
        <end position="774"/>
    </location>
</feature>
<dbReference type="InterPro" id="IPR032745">
    <property type="entry name" value="GRIN_C"/>
</dbReference>
<proteinExistence type="predicted"/>
<reference evidence="6" key="1">
    <citation type="submission" date="2016-05" db="EMBL/GenBank/DDBJ databases">
        <authorList>
            <person name="Lavstsen T."/>
            <person name="Jespersen J.S."/>
        </authorList>
    </citation>
    <scope>NUCLEOTIDE SEQUENCE</scope>
    <source>
        <tissue evidence="6">Brain</tissue>
    </source>
</reference>
<reference evidence="4" key="3">
    <citation type="submission" date="2020-03" db="EMBL/GenBank/DDBJ databases">
        <title>Intra-Species Differences in Population Size shape Life History and Genome Evolution.</title>
        <authorList>
            <person name="Willemsen D."/>
            <person name="Cui R."/>
            <person name="Valenzano D.R."/>
        </authorList>
    </citation>
    <scope>NUCLEOTIDE SEQUENCE</scope>
    <source>
        <strain evidence="4">GRZ</strain>
        <tissue evidence="4">Whole</tissue>
    </source>
</reference>
<dbReference type="GO" id="GO:0005886">
    <property type="term" value="C:plasma membrane"/>
    <property type="evidence" value="ECO:0007669"/>
    <property type="project" value="TreeGrafter"/>
</dbReference>
<evidence type="ECO:0000313" key="4">
    <source>
        <dbReference type="EMBL" id="KAF7229737.1"/>
    </source>
</evidence>
<dbReference type="EMBL" id="JAAVVJ010000001">
    <property type="protein sequence ID" value="KAF7229737.1"/>
    <property type="molecule type" value="Genomic_DNA"/>
</dbReference>
<feature type="compositionally biased region" description="Basic and acidic residues" evidence="2">
    <location>
        <begin position="71"/>
        <end position="80"/>
    </location>
</feature>
<feature type="compositionally biased region" description="Polar residues" evidence="2">
    <location>
        <begin position="506"/>
        <end position="517"/>
    </location>
</feature>